<proteinExistence type="predicted"/>
<dbReference type="PANTHER" id="PTHR43242">
    <property type="entry name" value="NAD(P)-BINDING ROSSMANN-FOLD SUPERFAMILY PROTEIN"/>
    <property type="match status" value="1"/>
</dbReference>
<gene>
    <name evidence="2" type="ORF">HPC62_06065</name>
</gene>
<feature type="domain" description="RmlD-like substrate binding" evidence="1">
    <location>
        <begin position="7"/>
        <end position="271"/>
    </location>
</feature>
<sequence length="291" mass="31346">MSTPPKTLLITGISGFLGWHIYQATRASWTVYGTYQTRPVSFADANTLALDLTDCAALQQAFQEIRPDAVIHTAALSQPNACQTQPELSRQINVLASLNLASLCADAGIPFAFTSTDLVFDGHHAPYREADPVCPISLYGEQKAEAEAGILSRYPKAAVCRMPLMFGAAPTAPSFLQPFLQKLRDGEALRLFTDEFRTPISGRDAAKGLLMALDKVQGLVHLGGPERLSRYEFGLRMAAAFGLSPDLISPCKQADVPMPAPRPPDVSMDSSYAFSLGYAPGGVLEELRALA</sequence>
<organism evidence="2 3">
    <name type="scientific">Thermoleptolyngbya sichuanensis A183</name>
    <dbReference type="NCBI Taxonomy" id="2737172"/>
    <lineage>
        <taxon>Bacteria</taxon>
        <taxon>Bacillati</taxon>
        <taxon>Cyanobacteriota</taxon>
        <taxon>Cyanophyceae</taxon>
        <taxon>Oculatellales</taxon>
        <taxon>Oculatellaceae</taxon>
        <taxon>Thermoleptolyngbya</taxon>
        <taxon>Thermoleptolyngbya sichuanensis</taxon>
    </lineage>
</organism>
<keyword evidence="3" id="KW-1185">Reference proteome</keyword>
<dbReference type="SUPFAM" id="SSF51735">
    <property type="entry name" value="NAD(P)-binding Rossmann-fold domains"/>
    <property type="match status" value="1"/>
</dbReference>
<dbReference type="Pfam" id="PF04321">
    <property type="entry name" value="RmlD_sub_bind"/>
    <property type="match status" value="1"/>
</dbReference>
<dbReference type="KEGG" id="theu:HPC62_06065"/>
<accession>A0A6M8BBW9</accession>
<protein>
    <submittedName>
        <fullName evidence="2">NAD(P)-dependent oxidoreductase</fullName>
    </submittedName>
</protein>
<dbReference type="RefSeq" id="WP_172354208.1">
    <property type="nucleotide sequence ID" value="NZ_CP053661.1"/>
</dbReference>
<dbReference type="GO" id="GO:0019305">
    <property type="term" value="P:dTDP-rhamnose biosynthetic process"/>
    <property type="evidence" value="ECO:0007669"/>
    <property type="project" value="UniProtKB-UniPathway"/>
</dbReference>
<dbReference type="Proteomes" id="UP000505210">
    <property type="component" value="Chromosome"/>
</dbReference>
<dbReference type="InterPro" id="IPR029903">
    <property type="entry name" value="RmlD-like-bd"/>
</dbReference>
<dbReference type="EMBL" id="CP053661">
    <property type="protein sequence ID" value="QKD81820.1"/>
    <property type="molecule type" value="Genomic_DNA"/>
</dbReference>
<dbReference type="AlphaFoldDB" id="A0A6M8BBW9"/>
<name>A0A6M8BBW9_9CYAN</name>
<dbReference type="Gene3D" id="3.40.50.720">
    <property type="entry name" value="NAD(P)-binding Rossmann-like Domain"/>
    <property type="match status" value="1"/>
</dbReference>
<dbReference type="UniPathway" id="UPA00124"/>
<dbReference type="PANTHER" id="PTHR43242:SF1">
    <property type="entry name" value="NAD(P)-BINDING ROSSMANN-FOLD SUPERFAMILY PROTEIN"/>
    <property type="match status" value="1"/>
</dbReference>
<evidence type="ECO:0000313" key="3">
    <source>
        <dbReference type="Proteomes" id="UP000505210"/>
    </source>
</evidence>
<dbReference type="CDD" id="cd05254">
    <property type="entry name" value="dTDP_HR_like_SDR_e"/>
    <property type="match status" value="1"/>
</dbReference>
<dbReference type="InterPro" id="IPR036291">
    <property type="entry name" value="NAD(P)-bd_dom_sf"/>
</dbReference>
<evidence type="ECO:0000313" key="2">
    <source>
        <dbReference type="EMBL" id="QKD81820.1"/>
    </source>
</evidence>
<reference evidence="2 3" key="1">
    <citation type="submission" date="2020-05" db="EMBL/GenBank/DDBJ databases">
        <title>Complete genome sequence of of a novel Thermoleptolyngbya strain isolated from hot springs of Ganzi, Sichuan China.</title>
        <authorList>
            <person name="Tang J."/>
            <person name="Daroch M."/>
            <person name="Li L."/>
            <person name="Waleron K."/>
            <person name="Waleron M."/>
            <person name="Waleron M."/>
        </authorList>
    </citation>
    <scope>NUCLEOTIDE SEQUENCE [LARGE SCALE GENOMIC DNA]</scope>
    <source>
        <strain evidence="2 3">PKUAC-SCTA183</strain>
    </source>
</reference>
<evidence type="ECO:0000259" key="1">
    <source>
        <dbReference type="Pfam" id="PF04321"/>
    </source>
</evidence>